<feature type="compositionally biased region" description="Basic and acidic residues" evidence="1">
    <location>
        <begin position="430"/>
        <end position="444"/>
    </location>
</feature>
<dbReference type="STRING" id="252740.A0A423VPY8"/>
<comment type="caution">
    <text evidence="2">The sequence shown here is derived from an EMBL/GenBank/DDBJ whole genome shotgun (WGS) entry which is preliminary data.</text>
</comment>
<feature type="compositionally biased region" description="Basic and acidic residues" evidence="1">
    <location>
        <begin position="373"/>
        <end position="387"/>
    </location>
</feature>
<evidence type="ECO:0000313" key="3">
    <source>
        <dbReference type="Proteomes" id="UP000284375"/>
    </source>
</evidence>
<feature type="region of interest" description="Disordered" evidence="1">
    <location>
        <begin position="373"/>
        <end position="654"/>
    </location>
</feature>
<organism evidence="2 3">
    <name type="scientific">Cytospora chrysosperma</name>
    <name type="common">Cytospora canker fungus</name>
    <name type="synonym">Sphaeria chrysosperma</name>
    <dbReference type="NCBI Taxonomy" id="252740"/>
    <lineage>
        <taxon>Eukaryota</taxon>
        <taxon>Fungi</taxon>
        <taxon>Dikarya</taxon>
        <taxon>Ascomycota</taxon>
        <taxon>Pezizomycotina</taxon>
        <taxon>Sordariomycetes</taxon>
        <taxon>Sordariomycetidae</taxon>
        <taxon>Diaporthales</taxon>
        <taxon>Cytosporaceae</taxon>
        <taxon>Cytospora</taxon>
    </lineage>
</organism>
<accession>A0A423VPY8</accession>
<keyword evidence="3" id="KW-1185">Reference proteome</keyword>
<sequence>MEGYLAVPPDRGTILGRAIWKARYVVLGPPRDFSAGEPTSQQGLQGLRNRDGRSASRSQTNISFDGGTYLSVYKGPDDCEPIQQFSVSNINQCQVQLLAHRKQGPVLPTLVMTVAPDPVADKLRKRRSSRAAGLVTSSRDSGPMTLWFRIDENSRESYSLHDWARCIQATIQPNMPDRTPMTPMSPASPGFSNPFAPRYTRDASEMYQARPPSAPKTVLQHKTSNATGSSRERPVTFSDTPSLRSRRSDGSSLTGYHAPPITTQGYAPVFPSDLPSPATTAGESCGPYMEGWTAAHGRSSALSSPIRGVRDSMGSMPPFSPPPTLESGSPPFPRETILDRAFQLRCIPGSDQNVPGEEKLSSLARFEALMQHADEQRKQREQRERAMRLPLSPPISTQQSELKSAWDLDEDSDEVESDLESDDTEGDSGYGREQDVDGDRDSIRRGSRRTLSYLKGRQMPPPQAQPPRSNVGPRTPASCPPETSISSNSGSNLGRSPIQFRPGFAQRKYSHPSIAGPNSSTNLQLPPDVSPGKSSIASGRTSILEEDVGGGLNPAATLYRTSTTAEGQTRPSAAGNGGGKRFDFSDYTKRLSSTSSMLLVQTNTSDGEADRAQPPRRSSVRPREPPLPFNHPKTERERRVDRDARDQKCSSWRDGVGVFGGEGGFL</sequence>
<protein>
    <submittedName>
        <fullName evidence="2">Uncharacterized protein</fullName>
    </submittedName>
</protein>
<dbReference type="OrthoDB" id="5379885at2759"/>
<feature type="compositionally biased region" description="Polar residues" evidence="1">
    <location>
        <begin position="481"/>
        <end position="494"/>
    </location>
</feature>
<gene>
    <name evidence="2" type="ORF">VSDG_07314</name>
</gene>
<dbReference type="AlphaFoldDB" id="A0A423VPY8"/>
<evidence type="ECO:0000256" key="1">
    <source>
        <dbReference type="SAM" id="MobiDB-lite"/>
    </source>
</evidence>
<feature type="region of interest" description="Disordered" evidence="1">
    <location>
        <begin position="31"/>
        <end position="62"/>
    </location>
</feature>
<feature type="compositionally biased region" description="Polar residues" evidence="1">
    <location>
        <begin position="220"/>
        <end position="229"/>
    </location>
</feature>
<evidence type="ECO:0000313" key="2">
    <source>
        <dbReference type="EMBL" id="ROV93095.1"/>
    </source>
</evidence>
<feature type="compositionally biased region" description="Basic and acidic residues" evidence="1">
    <location>
        <begin position="580"/>
        <end position="589"/>
    </location>
</feature>
<feature type="compositionally biased region" description="Polar residues" evidence="1">
    <location>
        <begin position="532"/>
        <end position="541"/>
    </location>
</feature>
<name>A0A423VPY8_CYTCH</name>
<feature type="compositionally biased region" description="Basic and acidic residues" evidence="1">
    <location>
        <begin position="632"/>
        <end position="648"/>
    </location>
</feature>
<feature type="compositionally biased region" description="Polar residues" evidence="1">
    <location>
        <begin position="590"/>
        <end position="606"/>
    </location>
</feature>
<reference evidence="2 3" key="1">
    <citation type="submission" date="2015-09" db="EMBL/GenBank/DDBJ databases">
        <title>Host preference determinants of Valsa canker pathogens revealed by comparative genomics.</title>
        <authorList>
            <person name="Yin Z."/>
            <person name="Huang L."/>
        </authorList>
    </citation>
    <scope>NUCLEOTIDE SEQUENCE [LARGE SCALE GENOMIC DNA]</scope>
    <source>
        <strain evidence="2 3">YSFL</strain>
    </source>
</reference>
<dbReference type="EMBL" id="LJZO01000034">
    <property type="protein sequence ID" value="ROV93095.1"/>
    <property type="molecule type" value="Genomic_DNA"/>
</dbReference>
<feature type="compositionally biased region" description="Acidic residues" evidence="1">
    <location>
        <begin position="407"/>
        <end position="426"/>
    </location>
</feature>
<feature type="compositionally biased region" description="Polar residues" evidence="1">
    <location>
        <begin position="559"/>
        <end position="571"/>
    </location>
</feature>
<feature type="region of interest" description="Disordered" evidence="1">
    <location>
        <begin position="206"/>
        <end position="260"/>
    </location>
</feature>
<proteinExistence type="predicted"/>
<dbReference type="Proteomes" id="UP000284375">
    <property type="component" value="Unassembled WGS sequence"/>
</dbReference>